<proteinExistence type="predicted"/>
<comment type="caution">
    <text evidence="1">The sequence shown here is derived from an EMBL/GenBank/DDBJ whole genome shotgun (WGS) entry which is preliminary data.</text>
</comment>
<evidence type="ECO:0000313" key="2">
    <source>
        <dbReference type="Proteomes" id="UP000030125"/>
    </source>
</evidence>
<keyword evidence="2" id="KW-1185">Reference proteome</keyword>
<evidence type="ECO:0008006" key="3">
    <source>
        <dbReference type="Google" id="ProtNLM"/>
    </source>
</evidence>
<protein>
    <recommendedName>
        <fullName evidence="3">LTXXQ motif family protein</fullName>
    </recommendedName>
</protein>
<evidence type="ECO:0000313" key="1">
    <source>
        <dbReference type="EMBL" id="KGN81244.1"/>
    </source>
</evidence>
<name>A0A0A2EY66_PORCN</name>
<sequence length="164" mass="19240">MDMKYKLLFILMLGFILSPLKAQTIVGASDKAKHRIEKFRAERMTYIKSQVALTDAEVQKLNEILEAIDTKKFKIWSQMIDIHKAVTQEKKVTDDEYIQKLRLLVDLERSQALLQEELGLEIQKVFSPEKSYHTYVAIKHFYTKLKRHDRKATVCKCTKKCTCK</sequence>
<organism evidence="1 2">
    <name type="scientific">Porphyromonas cangingivalis</name>
    <dbReference type="NCBI Taxonomy" id="36874"/>
    <lineage>
        <taxon>Bacteria</taxon>
        <taxon>Pseudomonadati</taxon>
        <taxon>Bacteroidota</taxon>
        <taxon>Bacteroidia</taxon>
        <taxon>Bacteroidales</taxon>
        <taxon>Porphyromonadaceae</taxon>
        <taxon>Porphyromonas</taxon>
    </lineage>
</organism>
<reference evidence="1 2" key="1">
    <citation type="submission" date="2014-08" db="EMBL/GenBank/DDBJ databases">
        <title>Porphyromonas cangingivalis strain:COT-109_OH1386 Genome sequencing.</title>
        <authorList>
            <person name="Wallis C."/>
            <person name="Deusch O."/>
            <person name="O'Flynn C."/>
            <person name="Davis I."/>
            <person name="Jospin G."/>
            <person name="Darling A.E."/>
            <person name="Coil D.A."/>
            <person name="Alexiev A."/>
            <person name="Horsfall A."/>
            <person name="Kirkwood N."/>
            <person name="Harris S."/>
            <person name="Eisen J.A."/>
        </authorList>
    </citation>
    <scope>NUCLEOTIDE SEQUENCE [LARGE SCALE GENOMIC DNA]</scope>
    <source>
        <strain evidence="2">COT-109 OH1386</strain>
    </source>
</reference>
<dbReference type="EMBL" id="JQJD01000030">
    <property type="protein sequence ID" value="KGN81244.1"/>
    <property type="molecule type" value="Genomic_DNA"/>
</dbReference>
<dbReference type="AlphaFoldDB" id="A0A0A2EY66"/>
<dbReference type="STRING" id="36874.HQ34_03780"/>
<dbReference type="Proteomes" id="UP000030125">
    <property type="component" value="Unassembled WGS sequence"/>
</dbReference>
<accession>A0A0A2EY66</accession>
<gene>
    <name evidence="1" type="ORF">HQ35_04575</name>
</gene>